<dbReference type="STRING" id="1202539.A355_0192"/>
<accession>J3VQH2</accession>
<dbReference type="HOGENOM" id="CLU_149856_0_0_6"/>
<evidence type="ECO:0000313" key="2">
    <source>
        <dbReference type="Proteomes" id="UP000003933"/>
    </source>
</evidence>
<dbReference type="OrthoDB" id="9938810at2"/>
<dbReference type="KEGG" id="crt:A355_0192"/>
<proteinExistence type="predicted"/>
<dbReference type="GO" id="GO:0005840">
    <property type="term" value="C:ribosome"/>
    <property type="evidence" value="ECO:0007669"/>
    <property type="project" value="UniProtKB-KW"/>
</dbReference>
<dbReference type="Proteomes" id="UP000003933">
    <property type="component" value="Chromosome"/>
</dbReference>
<organism evidence="1 2">
    <name type="scientific">Candidatus Carsonella ruddii HT isolate Thao2000</name>
    <dbReference type="NCBI Taxonomy" id="1202539"/>
    <lineage>
        <taxon>Bacteria</taxon>
        <taxon>Pseudomonadati</taxon>
        <taxon>Pseudomonadota</taxon>
        <taxon>Gammaproteobacteria</taxon>
        <taxon>Oceanospirillales</taxon>
        <taxon>Halomonadaceae</taxon>
        <taxon>Zymobacter group</taxon>
        <taxon>Candidatus Carsonella</taxon>
    </lineage>
</organism>
<protein>
    <submittedName>
        <fullName evidence="1">Putative ribosomal protein L10</fullName>
    </submittedName>
</protein>
<sequence>MNNFYIKYNNLNILLKNNYLFLCYDMVNINFSLLNLIKKKTNNRIIYLNKKIFKYLNIKYSNNLYIILIDNECNKIQNTIIFIFNLLKKKPSYIINKNIIINKIPILEISKLSKKNLILEIVNYFKTKLLKLINLLKTYGKIISK</sequence>
<keyword evidence="1" id="KW-0687">Ribonucleoprotein</keyword>
<dbReference type="PATRIC" id="fig|1202539.3.peg.162"/>
<gene>
    <name evidence="1" type="primary">rplJ</name>
    <name evidence="1" type="ORF">A355_0192</name>
</gene>
<name>J3VQH2_CARRU</name>
<dbReference type="RefSeq" id="WP_014887511.1">
    <property type="nucleotide sequence ID" value="NC_018417.1"/>
</dbReference>
<dbReference type="AlphaFoldDB" id="J3VQH2"/>
<keyword evidence="1" id="KW-0689">Ribosomal protein</keyword>
<dbReference type="EMBL" id="CP003544">
    <property type="protein sequence ID" value="AFP84211.1"/>
    <property type="molecule type" value="Genomic_DNA"/>
</dbReference>
<reference evidence="1 2" key="1">
    <citation type="journal article" date="2012" name="Mol. Biol. Evol.">
        <title>Genome reduction and co-evolution between the primary and secondary bacterial symbionts of psyllids.</title>
        <authorList>
            <person name="Sloan D.B."/>
            <person name="Moran N.A."/>
        </authorList>
    </citation>
    <scope>NUCLEOTIDE SEQUENCE [LARGE SCALE GENOMIC DNA]</scope>
    <source>
        <strain evidence="1 2">HT</strain>
    </source>
</reference>
<evidence type="ECO:0000313" key="1">
    <source>
        <dbReference type="EMBL" id="AFP84211.1"/>
    </source>
</evidence>